<keyword evidence="2" id="KW-1185">Reference proteome</keyword>
<evidence type="ECO:0000313" key="1">
    <source>
        <dbReference type="EMBL" id="MEQ2212499.1"/>
    </source>
</evidence>
<name>A0ABV0RWF0_9TELE</name>
<sequence length="105" mass="11957">MSKRFPGDEMREVRSSICELKGTSVIANLSSCKGSAFSRPGQTVQQRHIRLLQWPRLSLPGCARRKACDAVQAFFSRPQGKSASIRAYYTLYMKECWILEQQIIT</sequence>
<dbReference type="Proteomes" id="UP001434883">
    <property type="component" value="Unassembled WGS sequence"/>
</dbReference>
<protein>
    <submittedName>
        <fullName evidence="1">Uncharacterized protein</fullName>
    </submittedName>
</protein>
<comment type="caution">
    <text evidence="1">The sequence shown here is derived from an EMBL/GenBank/DDBJ whole genome shotgun (WGS) entry which is preliminary data.</text>
</comment>
<reference evidence="1 2" key="1">
    <citation type="submission" date="2021-06" db="EMBL/GenBank/DDBJ databases">
        <authorList>
            <person name="Palmer J.M."/>
        </authorList>
    </citation>
    <scope>NUCLEOTIDE SEQUENCE [LARGE SCALE GENOMIC DNA]</scope>
    <source>
        <strain evidence="1 2">XC_2019</strain>
        <tissue evidence="1">Muscle</tissue>
    </source>
</reference>
<gene>
    <name evidence="1" type="ORF">XENOCAPTIV_000547</name>
</gene>
<accession>A0ABV0RWF0</accession>
<proteinExistence type="predicted"/>
<evidence type="ECO:0000313" key="2">
    <source>
        <dbReference type="Proteomes" id="UP001434883"/>
    </source>
</evidence>
<organism evidence="1 2">
    <name type="scientific">Xenoophorus captivus</name>
    <dbReference type="NCBI Taxonomy" id="1517983"/>
    <lineage>
        <taxon>Eukaryota</taxon>
        <taxon>Metazoa</taxon>
        <taxon>Chordata</taxon>
        <taxon>Craniata</taxon>
        <taxon>Vertebrata</taxon>
        <taxon>Euteleostomi</taxon>
        <taxon>Actinopterygii</taxon>
        <taxon>Neopterygii</taxon>
        <taxon>Teleostei</taxon>
        <taxon>Neoteleostei</taxon>
        <taxon>Acanthomorphata</taxon>
        <taxon>Ovalentaria</taxon>
        <taxon>Atherinomorphae</taxon>
        <taxon>Cyprinodontiformes</taxon>
        <taxon>Goodeidae</taxon>
        <taxon>Xenoophorus</taxon>
    </lineage>
</organism>
<dbReference type="EMBL" id="JAHRIN010059864">
    <property type="protein sequence ID" value="MEQ2212499.1"/>
    <property type="molecule type" value="Genomic_DNA"/>
</dbReference>